<feature type="non-terminal residue" evidence="10">
    <location>
        <position position="248"/>
    </location>
</feature>
<dbReference type="PANTHER" id="PTHR47466">
    <property type="match status" value="1"/>
</dbReference>
<dbReference type="Pfam" id="PF05572">
    <property type="entry name" value="Peptidase_M43"/>
    <property type="match status" value="1"/>
</dbReference>
<dbReference type="Gene3D" id="3.40.390.10">
    <property type="entry name" value="Collagenase (Catalytic Domain)"/>
    <property type="match status" value="1"/>
</dbReference>
<evidence type="ECO:0000256" key="5">
    <source>
        <dbReference type="ARBA" id="ARBA00022801"/>
    </source>
</evidence>
<evidence type="ECO:0000256" key="1">
    <source>
        <dbReference type="ARBA" id="ARBA00008721"/>
    </source>
</evidence>
<dbReference type="AlphaFoldDB" id="A0A9P5X6U6"/>
<keyword evidence="6" id="KW-0862">Zinc</keyword>
<keyword evidence="7" id="KW-0482">Metalloprotease</keyword>
<proteinExistence type="inferred from homology"/>
<dbReference type="CDD" id="cd04275">
    <property type="entry name" value="ZnMc_pappalysin_like"/>
    <property type="match status" value="1"/>
</dbReference>
<keyword evidence="8" id="KW-1015">Disulfide bond</keyword>
<dbReference type="InterPro" id="IPR008754">
    <property type="entry name" value="Peptidase_M43"/>
</dbReference>
<keyword evidence="4" id="KW-0732">Signal</keyword>
<evidence type="ECO:0000256" key="7">
    <source>
        <dbReference type="ARBA" id="ARBA00023049"/>
    </source>
</evidence>
<gene>
    <name evidence="10" type="ORF">P691DRAFT_621051</name>
</gene>
<accession>A0A9P5X6U6</accession>
<dbReference type="GO" id="GO:0046872">
    <property type="term" value="F:metal ion binding"/>
    <property type="evidence" value="ECO:0007669"/>
    <property type="project" value="UniProtKB-KW"/>
</dbReference>
<evidence type="ECO:0000259" key="9">
    <source>
        <dbReference type="Pfam" id="PF05572"/>
    </source>
</evidence>
<name>A0A9P5X6U6_9AGAR</name>
<dbReference type="EMBL" id="MU151295">
    <property type="protein sequence ID" value="KAF9445543.1"/>
    <property type="molecule type" value="Genomic_DNA"/>
</dbReference>
<comment type="caution">
    <text evidence="10">The sequence shown here is derived from an EMBL/GenBank/DDBJ whole genome shotgun (WGS) entry which is preliminary data.</text>
</comment>
<dbReference type="OrthoDB" id="536211at2759"/>
<evidence type="ECO:0000256" key="3">
    <source>
        <dbReference type="ARBA" id="ARBA00022723"/>
    </source>
</evidence>
<feature type="domain" description="Peptidase M43 pregnancy-associated plasma-A" evidence="9">
    <location>
        <begin position="161"/>
        <end position="244"/>
    </location>
</feature>
<comment type="similarity">
    <text evidence="1">Belongs to the peptidase M43B family.</text>
</comment>
<reference evidence="10" key="1">
    <citation type="submission" date="2020-11" db="EMBL/GenBank/DDBJ databases">
        <authorList>
            <consortium name="DOE Joint Genome Institute"/>
            <person name="Ahrendt S."/>
            <person name="Riley R."/>
            <person name="Andreopoulos W."/>
            <person name="Labutti K."/>
            <person name="Pangilinan J."/>
            <person name="Ruiz-Duenas F.J."/>
            <person name="Barrasa J.M."/>
            <person name="Sanchez-Garcia M."/>
            <person name="Camarero S."/>
            <person name="Miyauchi S."/>
            <person name="Serrano A."/>
            <person name="Linde D."/>
            <person name="Babiker R."/>
            <person name="Drula E."/>
            <person name="Ayuso-Fernandez I."/>
            <person name="Pacheco R."/>
            <person name="Padilla G."/>
            <person name="Ferreira P."/>
            <person name="Barriuso J."/>
            <person name="Kellner H."/>
            <person name="Castanera R."/>
            <person name="Alfaro M."/>
            <person name="Ramirez L."/>
            <person name="Pisabarro A.G."/>
            <person name="Kuo A."/>
            <person name="Tritt A."/>
            <person name="Lipzen A."/>
            <person name="He G."/>
            <person name="Yan M."/>
            <person name="Ng V."/>
            <person name="Cullen D."/>
            <person name="Martin F."/>
            <person name="Rosso M.-N."/>
            <person name="Henrissat B."/>
            <person name="Hibbett D."/>
            <person name="Martinez A.T."/>
            <person name="Grigoriev I.V."/>
        </authorList>
    </citation>
    <scope>NUCLEOTIDE SEQUENCE</scope>
    <source>
        <strain evidence="10">MF-IS2</strain>
    </source>
</reference>
<dbReference type="Proteomes" id="UP000807342">
    <property type="component" value="Unassembled WGS sequence"/>
</dbReference>
<keyword evidence="3" id="KW-0479">Metal-binding</keyword>
<evidence type="ECO:0000256" key="2">
    <source>
        <dbReference type="ARBA" id="ARBA00022670"/>
    </source>
</evidence>
<evidence type="ECO:0000313" key="11">
    <source>
        <dbReference type="Proteomes" id="UP000807342"/>
    </source>
</evidence>
<dbReference type="SUPFAM" id="SSF55486">
    <property type="entry name" value="Metalloproteases ('zincins'), catalytic domain"/>
    <property type="match status" value="1"/>
</dbReference>
<evidence type="ECO:0000256" key="4">
    <source>
        <dbReference type="ARBA" id="ARBA00022729"/>
    </source>
</evidence>
<dbReference type="GO" id="GO:0008237">
    <property type="term" value="F:metallopeptidase activity"/>
    <property type="evidence" value="ECO:0007669"/>
    <property type="project" value="UniProtKB-KW"/>
</dbReference>
<keyword evidence="11" id="KW-1185">Reference proteome</keyword>
<sequence length="248" mass="27054">IPALELAKAEEEFRNQRVVLSEGIGGGLNDAVVINLYMHVVATDETLEGGNVPDSQITSQVNVLNTDYRSMNIGFNLVNVTRTIDKAWFHAGPNSREQTEMKQGLRQGGPADLNVYSNHLGHKLLGYATFPKDVSNLVEDGVVVLHTSLPGGGEGRYDGGRTLTHEVGHWLGLYHTFQGGCEEPGDLVDDTPSEAYPGFGCPEERKSCPQSTGLDPIHNFMDYGDDSCMESFTPGQGMRIKAQIAIYR</sequence>
<keyword evidence="5" id="KW-0378">Hydrolase</keyword>
<evidence type="ECO:0000256" key="6">
    <source>
        <dbReference type="ARBA" id="ARBA00022833"/>
    </source>
</evidence>
<dbReference type="PANTHER" id="PTHR47466:SF1">
    <property type="entry name" value="METALLOPROTEASE MEP1 (AFU_ORTHOLOGUE AFUA_1G07730)-RELATED"/>
    <property type="match status" value="1"/>
</dbReference>
<evidence type="ECO:0000313" key="10">
    <source>
        <dbReference type="EMBL" id="KAF9445543.1"/>
    </source>
</evidence>
<dbReference type="InterPro" id="IPR024079">
    <property type="entry name" value="MetalloPept_cat_dom_sf"/>
</dbReference>
<evidence type="ECO:0000256" key="8">
    <source>
        <dbReference type="ARBA" id="ARBA00023157"/>
    </source>
</evidence>
<dbReference type="GO" id="GO:0006508">
    <property type="term" value="P:proteolysis"/>
    <property type="evidence" value="ECO:0007669"/>
    <property type="project" value="UniProtKB-KW"/>
</dbReference>
<protein>
    <submittedName>
        <fullName evidence="10">Zincin</fullName>
    </submittedName>
</protein>
<feature type="non-terminal residue" evidence="10">
    <location>
        <position position="1"/>
    </location>
</feature>
<keyword evidence="2" id="KW-0645">Protease</keyword>
<organism evidence="10 11">
    <name type="scientific">Macrolepiota fuliginosa MF-IS2</name>
    <dbReference type="NCBI Taxonomy" id="1400762"/>
    <lineage>
        <taxon>Eukaryota</taxon>
        <taxon>Fungi</taxon>
        <taxon>Dikarya</taxon>
        <taxon>Basidiomycota</taxon>
        <taxon>Agaricomycotina</taxon>
        <taxon>Agaricomycetes</taxon>
        <taxon>Agaricomycetidae</taxon>
        <taxon>Agaricales</taxon>
        <taxon>Agaricineae</taxon>
        <taxon>Agaricaceae</taxon>
        <taxon>Macrolepiota</taxon>
    </lineage>
</organism>